<dbReference type="InterPro" id="IPR036864">
    <property type="entry name" value="Zn2-C6_fun-type_DNA-bd_sf"/>
</dbReference>
<dbReference type="CDD" id="cd00067">
    <property type="entry name" value="GAL4"/>
    <property type="match status" value="1"/>
</dbReference>
<evidence type="ECO:0000313" key="4">
    <source>
        <dbReference type="Proteomes" id="UP001362999"/>
    </source>
</evidence>
<comment type="caution">
    <text evidence="3">The sequence shown here is derived from an EMBL/GenBank/DDBJ whole genome shotgun (WGS) entry which is preliminary data.</text>
</comment>
<dbReference type="EMBL" id="JAWWNJ010000046">
    <property type="protein sequence ID" value="KAK7018322.1"/>
    <property type="molecule type" value="Genomic_DNA"/>
</dbReference>
<evidence type="ECO:0000259" key="2">
    <source>
        <dbReference type="PROSITE" id="PS50048"/>
    </source>
</evidence>
<dbReference type="PROSITE" id="PS50048">
    <property type="entry name" value="ZN2_CY6_FUNGAL_2"/>
    <property type="match status" value="1"/>
</dbReference>
<feature type="domain" description="Zn(2)-C6 fungal-type" evidence="2">
    <location>
        <begin position="17"/>
        <end position="48"/>
    </location>
</feature>
<protein>
    <submittedName>
        <fullName evidence="3">Zn(2)-C6 fungal-type domain-containing protein</fullName>
    </submittedName>
</protein>
<proteinExistence type="predicted"/>
<accession>A0AAW0AZP9</accession>
<organism evidence="3 4">
    <name type="scientific">Favolaschia claudopus</name>
    <dbReference type="NCBI Taxonomy" id="2862362"/>
    <lineage>
        <taxon>Eukaryota</taxon>
        <taxon>Fungi</taxon>
        <taxon>Dikarya</taxon>
        <taxon>Basidiomycota</taxon>
        <taxon>Agaricomycotina</taxon>
        <taxon>Agaricomycetes</taxon>
        <taxon>Agaricomycetidae</taxon>
        <taxon>Agaricales</taxon>
        <taxon>Marasmiineae</taxon>
        <taxon>Mycenaceae</taxon>
        <taxon>Favolaschia</taxon>
    </lineage>
</organism>
<dbReference type="GO" id="GO:0000981">
    <property type="term" value="F:DNA-binding transcription factor activity, RNA polymerase II-specific"/>
    <property type="evidence" value="ECO:0007669"/>
    <property type="project" value="InterPro"/>
</dbReference>
<dbReference type="Proteomes" id="UP001362999">
    <property type="component" value="Unassembled WGS sequence"/>
</dbReference>
<keyword evidence="4" id="KW-1185">Reference proteome</keyword>
<dbReference type="GO" id="GO:0008270">
    <property type="term" value="F:zinc ion binding"/>
    <property type="evidence" value="ECO:0007669"/>
    <property type="project" value="InterPro"/>
</dbReference>
<dbReference type="InterPro" id="IPR001138">
    <property type="entry name" value="Zn2Cys6_DnaBD"/>
</dbReference>
<reference evidence="3 4" key="1">
    <citation type="journal article" date="2024" name="J Genomics">
        <title>Draft genome sequencing and assembly of Favolaschia claudopus CIRM-BRFM 2984 isolated from oak limbs.</title>
        <authorList>
            <person name="Navarro D."/>
            <person name="Drula E."/>
            <person name="Chaduli D."/>
            <person name="Cazenave R."/>
            <person name="Ahrendt S."/>
            <person name="Wang J."/>
            <person name="Lipzen A."/>
            <person name="Daum C."/>
            <person name="Barry K."/>
            <person name="Grigoriev I.V."/>
            <person name="Favel A."/>
            <person name="Rosso M.N."/>
            <person name="Martin F."/>
        </authorList>
    </citation>
    <scope>NUCLEOTIDE SEQUENCE [LARGE SCALE GENOMIC DNA]</scope>
    <source>
        <strain evidence="3 4">CIRM-BRFM 2984</strain>
    </source>
</reference>
<feature type="region of interest" description="Disordered" evidence="1">
    <location>
        <begin position="50"/>
        <end position="99"/>
    </location>
</feature>
<gene>
    <name evidence="3" type="ORF">R3P38DRAFT_2539255</name>
</gene>
<dbReference type="PROSITE" id="PS00463">
    <property type="entry name" value="ZN2_CY6_FUNGAL_1"/>
    <property type="match status" value="1"/>
</dbReference>
<dbReference type="AlphaFoldDB" id="A0AAW0AZP9"/>
<dbReference type="SUPFAM" id="SSF57701">
    <property type="entry name" value="Zn2/Cys6 DNA-binding domain"/>
    <property type="match status" value="1"/>
</dbReference>
<sequence>MATFAMNLNMQLKKPPACDRCKARRVLCLSQVNGPCPRCAEANLECTTTPVSRGRRQKNLSAGETLPGSSSDSLPSLSRFTSDSSPDVPPSTLLSSSLDSPQLTPELVEHCIELLKYTLQYDHPLLLSSSIMLDIQAAGFDINSLSPQSRVLVLCLVSCAALTSFHPAILKDGPRPNSLTDVHFFGTSAVSQCGVHRASASRALHAEAIKAALDGGVIFEVSNDNAASCWFLDQLEQSGLEGPSRPWAEASMAHVRALAPIWRTVGYTSTDEAWWAGQLMGHALTSIRGRKPLPFTRIDELLLCGPEPHPLADIIASLRDSTSSLSLLHESLLPCKSNVISYARPHYVVYILDSARITPLSETAVIVFLESLSLMHIAVELIFNHIDNLILTSTINSTESAPIAQSPFVLDDLEYRETHEGAMQGAQIHARLQLLQSHARNFAEEGWRKLAKSIRYLPTPHFMPVHWTTVFDWARFCAEDVEGRVRSEPLTKEEVMDIEILANEIRLLGYSLDIASRPDVCAVLEKLDSFTHRFVNESG</sequence>
<dbReference type="Gene3D" id="4.10.240.10">
    <property type="entry name" value="Zn(2)-C6 fungal-type DNA-binding domain"/>
    <property type="match status" value="1"/>
</dbReference>
<name>A0AAW0AZP9_9AGAR</name>
<evidence type="ECO:0000256" key="1">
    <source>
        <dbReference type="SAM" id="MobiDB-lite"/>
    </source>
</evidence>
<evidence type="ECO:0000313" key="3">
    <source>
        <dbReference type="EMBL" id="KAK7018322.1"/>
    </source>
</evidence>
<dbReference type="Pfam" id="PF00172">
    <property type="entry name" value="Zn_clus"/>
    <property type="match status" value="1"/>
</dbReference>
<feature type="compositionally biased region" description="Low complexity" evidence="1">
    <location>
        <begin position="66"/>
        <end position="99"/>
    </location>
</feature>